<reference evidence="8" key="2">
    <citation type="journal article" date="2024" name="Antonie Van Leeuwenhoek">
        <title>Roseihalotalea indica gen. nov., sp. nov., a halophilic Bacteroidetes from mesopelagic Southwest Indian Ocean with higher carbohydrate metabolic potential.</title>
        <authorList>
            <person name="Chen B."/>
            <person name="Zhang M."/>
            <person name="Lin D."/>
            <person name="Ye J."/>
            <person name="Tang K."/>
        </authorList>
    </citation>
    <scope>NUCLEOTIDE SEQUENCE</scope>
    <source>
        <strain evidence="8">TK19036</strain>
    </source>
</reference>
<comment type="similarity">
    <text evidence="2 7">Belongs to the ExbD/TolR family.</text>
</comment>
<dbReference type="GO" id="GO:0015031">
    <property type="term" value="P:protein transport"/>
    <property type="evidence" value="ECO:0007669"/>
    <property type="project" value="UniProtKB-KW"/>
</dbReference>
<evidence type="ECO:0000256" key="5">
    <source>
        <dbReference type="ARBA" id="ARBA00022989"/>
    </source>
</evidence>
<keyword evidence="4 7" id="KW-0812">Transmembrane</keyword>
<keyword evidence="7" id="KW-0813">Transport</keyword>
<evidence type="ECO:0000313" key="8">
    <source>
        <dbReference type="EMBL" id="WKN38028.1"/>
    </source>
</evidence>
<keyword evidence="6" id="KW-0472">Membrane</keyword>
<dbReference type="GO" id="GO:0022857">
    <property type="term" value="F:transmembrane transporter activity"/>
    <property type="evidence" value="ECO:0007669"/>
    <property type="project" value="InterPro"/>
</dbReference>
<sequence>MSKFKKKSSASQDIPTSALPDIIFMLLFFFMVTTVLRETDILVEQNLPRAEQLRKMQKKSLVSYIYIGKPRDTDKYGSEPRIQTNDVLIAPEGIVQFIEAERSKLSEAERNQITMAMKVDDDAKMGIVSDVQTELREANALKVLYNTPPETGAVE</sequence>
<organism evidence="8">
    <name type="scientific">Roseihalotalea indica</name>
    <dbReference type="NCBI Taxonomy" id="2867963"/>
    <lineage>
        <taxon>Bacteria</taxon>
        <taxon>Pseudomonadati</taxon>
        <taxon>Bacteroidota</taxon>
        <taxon>Cytophagia</taxon>
        <taxon>Cytophagales</taxon>
        <taxon>Catalimonadaceae</taxon>
        <taxon>Roseihalotalea</taxon>
    </lineage>
</organism>
<dbReference type="AlphaFoldDB" id="A0AA49GR69"/>
<reference evidence="8" key="1">
    <citation type="journal article" date="2023" name="Comput. Struct. Biotechnol. J.">
        <title>Discovery of a novel marine Bacteroidetes with a rich repertoire of carbohydrate-active enzymes.</title>
        <authorList>
            <person name="Chen B."/>
            <person name="Liu G."/>
            <person name="Chen Q."/>
            <person name="Wang H."/>
            <person name="Liu L."/>
            <person name="Tang K."/>
        </authorList>
    </citation>
    <scope>NUCLEOTIDE SEQUENCE</scope>
    <source>
        <strain evidence="8">TK19036</strain>
    </source>
</reference>
<accession>A0AA49GR69</accession>
<gene>
    <name evidence="8" type="ORF">K4G66_04815</name>
</gene>
<dbReference type="EMBL" id="CP120682">
    <property type="protein sequence ID" value="WKN38028.1"/>
    <property type="molecule type" value="Genomic_DNA"/>
</dbReference>
<evidence type="ECO:0000256" key="3">
    <source>
        <dbReference type="ARBA" id="ARBA00022475"/>
    </source>
</evidence>
<evidence type="ECO:0000256" key="7">
    <source>
        <dbReference type="RuleBase" id="RU003879"/>
    </source>
</evidence>
<dbReference type="GO" id="GO:0005886">
    <property type="term" value="C:plasma membrane"/>
    <property type="evidence" value="ECO:0007669"/>
    <property type="project" value="UniProtKB-SubCell"/>
</dbReference>
<protein>
    <submittedName>
        <fullName evidence="8">Biopolymer transporter ExbD</fullName>
    </submittedName>
</protein>
<keyword evidence="3" id="KW-1003">Cell membrane</keyword>
<evidence type="ECO:0000256" key="4">
    <source>
        <dbReference type="ARBA" id="ARBA00022692"/>
    </source>
</evidence>
<keyword evidence="7" id="KW-0653">Protein transport</keyword>
<evidence type="ECO:0000256" key="6">
    <source>
        <dbReference type="ARBA" id="ARBA00023136"/>
    </source>
</evidence>
<keyword evidence="5" id="KW-1133">Transmembrane helix</keyword>
<proteinExistence type="inferred from homology"/>
<dbReference type="Pfam" id="PF02472">
    <property type="entry name" value="ExbD"/>
    <property type="match status" value="1"/>
</dbReference>
<evidence type="ECO:0000256" key="2">
    <source>
        <dbReference type="ARBA" id="ARBA00005811"/>
    </source>
</evidence>
<name>A0AA49GR69_9BACT</name>
<comment type="subcellular location">
    <subcellularLocation>
        <location evidence="1">Cell membrane</location>
        <topology evidence="1">Single-pass membrane protein</topology>
    </subcellularLocation>
    <subcellularLocation>
        <location evidence="7">Cell membrane</location>
        <topology evidence="7">Single-pass type II membrane protein</topology>
    </subcellularLocation>
</comment>
<evidence type="ECO:0000256" key="1">
    <source>
        <dbReference type="ARBA" id="ARBA00004162"/>
    </source>
</evidence>
<dbReference type="InterPro" id="IPR003400">
    <property type="entry name" value="ExbD"/>
</dbReference>